<accession>A0A164QLP8</accession>
<dbReference type="SMART" id="SM00304">
    <property type="entry name" value="HAMP"/>
    <property type="match status" value="1"/>
</dbReference>
<feature type="domain" description="HAMP" evidence="9">
    <location>
        <begin position="329"/>
        <end position="382"/>
    </location>
</feature>
<feature type="transmembrane region" description="Helical" evidence="7">
    <location>
        <begin position="12"/>
        <end position="31"/>
    </location>
</feature>
<dbReference type="GO" id="GO:0007165">
    <property type="term" value="P:signal transduction"/>
    <property type="evidence" value="ECO:0007669"/>
    <property type="project" value="UniProtKB-KW"/>
</dbReference>
<evidence type="ECO:0000256" key="2">
    <source>
        <dbReference type="ARBA" id="ARBA00022475"/>
    </source>
</evidence>
<evidence type="ECO:0008006" key="12">
    <source>
        <dbReference type="Google" id="ProtNLM"/>
    </source>
</evidence>
<evidence type="ECO:0000259" key="8">
    <source>
        <dbReference type="PROSITE" id="PS50111"/>
    </source>
</evidence>
<evidence type="ECO:0000256" key="3">
    <source>
        <dbReference type="ARBA" id="ARBA00023136"/>
    </source>
</evidence>
<dbReference type="AlphaFoldDB" id="A0A164QLP8"/>
<dbReference type="InterPro" id="IPR004089">
    <property type="entry name" value="MCPsignal_dom"/>
</dbReference>
<dbReference type="PROSITE" id="PS50111">
    <property type="entry name" value="CHEMOTAXIS_TRANSDUC_2"/>
    <property type="match status" value="1"/>
</dbReference>
<sequence>MRLRNSVQSKLFYVFATFGITFASLISYVDYEQFKSELYKKEEESRTTIEHHISDSIRNIDDAYAIFDKDLEKTMKKNSESLVHLYEQNPNFDTWNFKELKEQNGGMDIYIVEANEKNEAVILNSSFDKDIGLNFGVGDFSNLLIKRIKGDEFYADGMDLEEKTGKIRKYSYIPTPDHKYLIELGLLLEDGEIFKRFDFLKTADKMQKEYHQVYNVTLFNSDALSIGKTDKKGKSIKLKGEHLEAFEKASKTQQAQGFDGQFNKKDAQYRYIPYLADSDKEALTNKRVIEIVFNDDELQAALAKSLNTFLLKLALILILSMLVAIMVAKKAMKPINETVDEMDQIRNLKLKNDEIEVVRKDEFGQIYKSLNSMRSTLKEIVGALKHSSGSLFENAVTIQESIKVAQKDSERTALETEELLANFSNTGLAVQNIEAAVHEIESIILEFTREITYQLNTASENRSSALKMQTQTQESIEKAISLYRDVKSQLEKALEQSKSVNDINQIANTILKLSEKTDVLSINAQIESAKAGDYGKGFSVVANEIKRLAQQSSEAVSDIQNIITHVNGSVTDLSEQASLVLSFIDENVLKDYKLFHETSEKHNQDAEGYHMTLSTFHSSFEEFSEAFGNIRESIENTNKAMYENQMVVSNIAKQTDSILLQTNKIGDKSKNNEEAAKELKDLLGKFKEE</sequence>
<evidence type="ECO:0000256" key="4">
    <source>
        <dbReference type="ARBA" id="ARBA00023224"/>
    </source>
</evidence>
<dbReference type="InterPro" id="IPR003660">
    <property type="entry name" value="HAMP_dom"/>
</dbReference>
<dbReference type="Proteomes" id="UP000076482">
    <property type="component" value="Unassembled WGS sequence"/>
</dbReference>
<dbReference type="Pfam" id="PF00672">
    <property type="entry name" value="HAMP"/>
    <property type="match status" value="1"/>
</dbReference>
<dbReference type="CDD" id="cd06225">
    <property type="entry name" value="HAMP"/>
    <property type="match status" value="1"/>
</dbReference>
<dbReference type="EMBL" id="LJKE01000015">
    <property type="protein sequence ID" value="KZD71870.1"/>
    <property type="molecule type" value="Genomic_DNA"/>
</dbReference>
<dbReference type="SUPFAM" id="SSF58104">
    <property type="entry name" value="Methyl-accepting chemotaxis protein (MCP) signaling domain"/>
    <property type="match status" value="1"/>
</dbReference>
<evidence type="ECO:0000313" key="10">
    <source>
        <dbReference type="EMBL" id="KZD71870.1"/>
    </source>
</evidence>
<evidence type="ECO:0000259" key="9">
    <source>
        <dbReference type="PROSITE" id="PS50885"/>
    </source>
</evidence>
<dbReference type="PANTHER" id="PTHR32089:SF112">
    <property type="entry name" value="LYSOZYME-LIKE PROTEIN-RELATED"/>
    <property type="match status" value="1"/>
</dbReference>
<dbReference type="Gene3D" id="1.10.287.950">
    <property type="entry name" value="Methyl-accepting chemotaxis protein"/>
    <property type="match status" value="1"/>
</dbReference>
<proteinExistence type="inferred from homology"/>
<keyword evidence="3 7" id="KW-0472">Membrane</keyword>
<evidence type="ECO:0000256" key="1">
    <source>
        <dbReference type="ARBA" id="ARBA00004236"/>
    </source>
</evidence>
<comment type="similarity">
    <text evidence="5">Belongs to the methyl-accepting chemotaxis (MCP) protein family.</text>
</comment>
<keyword evidence="7" id="KW-1133">Transmembrane helix</keyword>
<evidence type="ECO:0000256" key="5">
    <source>
        <dbReference type="ARBA" id="ARBA00029447"/>
    </source>
</evidence>
<comment type="subcellular location">
    <subcellularLocation>
        <location evidence="1">Cell membrane</location>
    </subcellularLocation>
</comment>
<keyword evidence="2" id="KW-1003">Cell membrane</keyword>
<comment type="caution">
    <text evidence="10">The sequence shown here is derived from an EMBL/GenBank/DDBJ whole genome shotgun (WGS) entry which is preliminary data.</text>
</comment>
<evidence type="ECO:0000313" key="11">
    <source>
        <dbReference type="Proteomes" id="UP000076482"/>
    </source>
</evidence>
<gene>
    <name evidence="10" type="ORF">B4088_0331</name>
</gene>
<dbReference type="Pfam" id="PF00015">
    <property type="entry name" value="MCPsignal"/>
    <property type="match status" value="1"/>
</dbReference>
<dbReference type="PATRIC" id="fig|1396.535.peg.4074"/>
<dbReference type="PANTHER" id="PTHR32089">
    <property type="entry name" value="METHYL-ACCEPTING CHEMOTAXIS PROTEIN MCPB"/>
    <property type="match status" value="1"/>
</dbReference>
<protein>
    <recommendedName>
        <fullName evidence="12">Methyl-accepting chemotaxis protein</fullName>
    </recommendedName>
</protein>
<name>A0A164QLP8_BACCE</name>
<keyword evidence="7" id="KW-0812">Transmembrane</keyword>
<dbReference type="GO" id="GO:0005886">
    <property type="term" value="C:plasma membrane"/>
    <property type="evidence" value="ECO:0007669"/>
    <property type="project" value="UniProtKB-SubCell"/>
</dbReference>
<dbReference type="SMART" id="SM00283">
    <property type="entry name" value="MA"/>
    <property type="match status" value="1"/>
</dbReference>
<dbReference type="PROSITE" id="PS50885">
    <property type="entry name" value="HAMP"/>
    <property type="match status" value="1"/>
</dbReference>
<reference evidence="10 11" key="1">
    <citation type="submission" date="2015-09" db="EMBL/GenBank/DDBJ databases">
        <title>Bacillus cereus food isolates.</title>
        <authorList>
            <person name="Boekhorst J."/>
        </authorList>
    </citation>
    <scope>NUCLEOTIDE SEQUENCE [LARGE SCALE GENOMIC DNA]</scope>
    <source>
        <strain evidence="10 11">B4088</strain>
    </source>
</reference>
<organism evidence="10 11">
    <name type="scientific">Bacillus cereus</name>
    <dbReference type="NCBI Taxonomy" id="1396"/>
    <lineage>
        <taxon>Bacteria</taxon>
        <taxon>Bacillati</taxon>
        <taxon>Bacillota</taxon>
        <taxon>Bacilli</taxon>
        <taxon>Bacillales</taxon>
        <taxon>Bacillaceae</taxon>
        <taxon>Bacillus</taxon>
        <taxon>Bacillus cereus group</taxon>
    </lineage>
</organism>
<dbReference type="Gene3D" id="6.10.340.10">
    <property type="match status" value="1"/>
</dbReference>
<evidence type="ECO:0000256" key="7">
    <source>
        <dbReference type="SAM" id="Phobius"/>
    </source>
</evidence>
<dbReference type="RefSeq" id="WP_063259566.1">
    <property type="nucleotide sequence ID" value="NZ_LJKE01000015.1"/>
</dbReference>
<evidence type="ECO:0000256" key="6">
    <source>
        <dbReference type="PROSITE-ProRule" id="PRU00284"/>
    </source>
</evidence>
<keyword evidence="4 6" id="KW-0807">Transducer</keyword>
<feature type="domain" description="Methyl-accepting transducer" evidence="8">
    <location>
        <begin position="401"/>
        <end position="572"/>
    </location>
</feature>